<gene>
    <name evidence="1" type="ORF">GXM19_04225</name>
</gene>
<name>A0A858B3R1_COLAA</name>
<protein>
    <submittedName>
        <fullName evidence="1">Uncharacterized protein</fullName>
    </submittedName>
</protein>
<dbReference type="EMBL" id="CP048433">
    <property type="protein sequence ID" value="QIA33537.1"/>
    <property type="molecule type" value="Genomic_DNA"/>
</dbReference>
<evidence type="ECO:0000313" key="2">
    <source>
        <dbReference type="Proteomes" id="UP000464211"/>
    </source>
</evidence>
<reference evidence="1 2" key="1">
    <citation type="submission" date="2020-01" db="EMBL/GenBank/DDBJ databases">
        <title>Complete genome sequence of Collinsella aerofaciens JCM 10188(T).</title>
        <authorList>
            <person name="Tourlousse D.M."/>
            <person name="Sakamoto M."/>
            <person name="Miura T."/>
            <person name="Narita K."/>
            <person name="Ohashi A."/>
            <person name="Uchino Y."/>
            <person name="Yamazoe A."/>
            <person name="Kameyama K."/>
            <person name="Terauchi J."/>
            <person name="Ohkuma M."/>
            <person name="Kawasaki H."/>
            <person name="Sekiguchi Y."/>
        </authorList>
    </citation>
    <scope>NUCLEOTIDE SEQUENCE [LARGE SCALE GENOMIC DNA]</scope>
    <source>
        <strain evidence="1 2">JCM 10188</strain>
    </source>
</reference>
<sequence>MDKACISSFHMSLHESSYWTPDEISSIWDFFVTKSVANSASQRRTASDYGLKQLPFDTLLEYEGVPSGKRELLMADNLGDVIEEYGFKTTVNQKSADGVKQEIEAPIDIVSPRVLCIQPYTISGRKGPEPKDSGKGMTLLTHIRNSLAHGCTYYFPNGMMLLEDKAGGSSGKTTAMMLLPQKAFTDWIKAIDIDARFYFKDAGRGEFEKLIHRKSNKH</sequence>
<dbReference type="Proteomes" id="UP000464211">
    <property type="component" value="Chromosome"/>
</dbReference>
<accession>A0A858B3R1</accession>
<proteinExistence type="predicted"/>
<evidence type="ECO:0000313" key="1">
    <source>
        <dbReference type="EMBL" id="QIA33537.1"/>
    </source>
</evidence>
<dbReference type="RefSeq" id="WP_147293052.1">
    <property type="nucleotide sequence ID" value="NZ_AAVN02000006.1"/>
</dbReference>
<dbReference type="AlphaFoldDB" id="A0A858B3R1"/>
<organism evidence="1 2">
    <name type="scientific">Collinsella aerofaciens (strain ATCC 25986 / DSM 3979 / JCM 10188 / KCTC 3647 / NCTC 11838 / VPI 1003)</name>
    <dbReference type="NCBI Taxonomy" id="411903"/>
    <lineage>
        <taxon>Bacteria</taxon>
        <taxon>Bacillati</taxon>
        <taxon>Actinomycetota</taxon>
        <taxon>Coriobacteriia</taxon>
        <taxon>Coriobacteriales</taxon>
        <taxon>Coriobacteriaceae</taxon>
        <taxon>Collinsella</taxon>
    </lineage>
</organism>
<dbReference type="GeneID" id="92849620"/>